<dbReference type="PANTHER" id="PTHR31061">
    <property type="entry name" value="LD22376P"/>
    <property type="match status" value="1"/>
</dbReference>
<feature type="transmembrane region" description="Helical" evidence="1">
    <location>
        <begin position="214"/>
        <end position="231"/>
    </location>
</feature>
<keyword evidence="2" id="KW-0808">Transferase</keyword>
<protein>
    <submittedName>
        <fullName evidence="2">Heparan-alpha-glucosaminide N-acetyltransferase</fullName>
    </submittedName>
</protein>
<feature type="transmembrane region" description="Helical" evidence="1">
    <location>
        <begin position="280"/>
        <end position="299"/>
    </location>
</feature>
<feature type="transmembrane region" description="Helical" evidence="1">
    <location>
        <begin position="174"/>
        <end position="194"/>
    </location>
</feature>
<feature type="transmembrane region" description="Helical" evidence="1">
    <location>
        <begin position="536"/>
        <end position="556"/>
    </location>
</feature>
<name>A0A6A4VI93_AMPAM</name>
<organism evidence="2 3">
    <name type="scientific">Amphibalanus amphitrite</name>
    <name type="common">Striped barnacle</name>
    <name type="synonym">Balanus amphitrite</name>
    <dbReference type="NCBI Taxonomy" id="1232801"/>
    <lineage>
        <taxon>Eukaryota</taxon>
        <taxon>Metazoa</taxon>
        <taxon>Ecdysozoa</taxon>
        <taxon>Arthropoda</taxon>
        <taxon>Crustacea</taxon>
        <taxon>Multicrustacea</taxon>
        <taxon>Cirripedia</taxon>
        <taxon>Thoracica</taxon>
        <taxon>Thoracicalcarea</taxon>
        <taxon>Balanomorpha</taxon>
        <taxon>Balanoidea</taxon>
        <taxon>Balanidae</taxon>
        <taxon>Amphibalaninae</taxon>
        <taxon>Amphibalanus</taxon>
    </lineage>
</organism>
<dbReference type="PANTHER" id="PTHR31061:SF24">
    <property type="entry name" value="LD22376P"/>
    <property type="match status" value="1"/>
</dbReference>
<evidence type="ECO:0000256" key="1">
    <source>
        <dbReference type="SAM" id="Phobius"/>
    </source>
</evidence>
<feature type="transmembrane region" description="Helical" evidence="1">
    <location>
        <begin position="252"/>
        <end position="268"/>
    </location>
</feature>
<proteinExistence type="predicted"/>
<dbReference type="OrthoDB" id="2149840at2759"/>
<feature type="transmembrane region" description="Helical" evidence="1">
    <location>
        <begin position="468"/>
        <end position="490"/>
    </location>
</feature>
<evidence type="ECO:0000313" key="2">
    <source>
        <dbReference type="EMBL" id="KAF0290058.1"/>
    </source>
</evidence>
<feature type="transmembrane region" description="Helical" evidence="1">
    <location>
        <begin position="124"/>
        <end position="144"/>
    </location>
</feature>
<comment type="caution">
    <text evidence="2">The sequence shown here is derived from an EMBL/GenBank/DDBJ whole genome shotgun (WGS) entry which is preliminary data.</text>
</comment>
<keyword evidence="1" id="KW-0812">Transmembrane</keyword>
<keyword evidence="1" id="KW-0472">Membrane</keyword>
<dbReference type="AlphaFoldDB" id="A0A6A4VI93"/>
<dbReference type="GO" id="GO:0016740">
    <property type="term" value="F:transferase activity"/>
    <property type="evidence" value="ECO:0007669"/>
    <property type="project" value="UniProtKB-KW"/>
</dbReference>
<feature type="transmembrane region" description="Helical" evidence="1">
    <location>
        <begin position="320"/>
        <end position="343"/>
    </location>
</feature>
<keyword evidence="3" id="KW-1185">Reference proteome</keyword>
<dbReference type="EMBL" id="VIIS01001984">
    <property type="protein sequence ID" value="KAF0290058.1"/>
    <property type="molecule type" value="Genomic_DNA"/>
</dbReference>
<feature type="transmembrane region" description="Helical" evidence="1">
    <location>
        <begin position="404"/>
        <end position="427"/>
    </location>
</feature>
<keyword evidence="1" id="KW-1133">Transmembrane helix</keyword>
<evidence type="ECO:0000313" key="3">
    <source>
        <dbReference type="Proteomes" id="UP000440578"/>
    </source>
</evidence>
<dbReference type="Proteomes" id="UP000440578">
    <property type="component" value="Unassembled WGS sequence"/>
</dbReference>
<reference evidence="2 3" key="1">
    <citation type="submission" date="2019-07" db="EMBL/GenBank/DDBJ databases">
        <title>Draft genome assembly of a fouling barnacle, Amphibalanus amphitrite (Darwin, 1854): The first reference genome for Thecostraca.</title>
        <authorList>
            <person name="Kim W."/>
        </authorList>
    </citation>
    <scope>NUCLEOTIDE SEQUENCE [LARGE SCALE GENOMIC DNA]</scope>
    <source>
        <strain evidence="2">SNU_AA5</strain>
        <tissue evidence="2">Soma without cirri and trophi</tissue>
    </source>
</reference>
<gene>
    <name evidence="2" type="primary">Hgsnat</name>
    <name evidence="2" type="ORF">FJT64_011715</name>
</gene>
<accession>A0A6A4VI93</accession>
<feature type="transmembrane region" description="Helical" evidence="1">
    <location>
        <begin position="434"/>
        <end position="456"/>
    </location>
</feature>
<sequence length="565" mass="64075">MTISWLEDSEPLQLDEALLRVSSSVAGQPLGLYKLNDDCYRCPYQRVTSLSTQPETLTFNTKRGWRLAAKASTAELVSSVDPDSTEYCSLEAQLGDQGFYELSVNSSGCHLTTVQEPRDVYKPLWVFALVLLGLAIIHGLWSCIATRVRNRRVKDAPDLPTVDDAQKQKQKSRLASLDVFRGVTILVMIFVNQWQGQYWFFEHSTWNGLQVADLVFAWFMWIMGACIPLSLSSQIRRGKSMKKMVFHIFKRSWWLLIIGISLNSLGGYNKLEAYRLPGVLQRFAITYLVMALAMLPAMARKPKLPEEKSWTTHVYDITCMWPQWILAIAIIIGHTCIIFLLHVPNCPTGYLGPGGLYNNSTVDGSCVGGATGYIDRLVFGKSHIYQNPTPKATYGTAAFDPEGLLGVMLACISVFLGVQAGMTLYIYKDWRSRVIRWTAWGVVTGVIATGLCGGSQDGGVIPVNKNLWSLSYVMVTSCFAFFLLTAFYIIVDILKWWTGSPFFYPGRNALLMYVGHEVTFEMFPFTWQYGDMQSHFWRLGEALWTVMFWLVVSVWMHEKKYFWKL</sequence>